<dbReference type="OrthoDB" id="6782861at2759"/>
<feature type="compositionally biased region" description="Polar residues" evidence="1">
    <location>
        <begin position="188"/>
        <end position="212"/>
    </location>
</feature>
<proteinExistence type="predicted"/>
<feature type="compositionally biased region" description="Low complexity" evidence="1">
    <location>
        <begin position="213"/>
        <end position="223"/>
    </location>
</feature>
<reference evidence="3" key="1">
    <citation type="submission" date="2022-01" db="EMBL/GenBank/DDBJ databases">
        <authorList>
            <person name="King R."/>
        </authorList>
    </citation>
    <scope>NUCLEOTIDE SEQUENCE</scope>
</reference>
<feature type="region of interest" description="Disordered" evidence="1">
    <location>
        <begin position="188"/>
        <end position="224"/>
    </location>
</feature>
<accession>A0A9N9MMU4</accession>
<feature type="compositionally biased region" description="Acidic residues" evidence="1">
    <location>
        <begin position="334"/>
        <end position="386"/>
    </location>
</feature>
<feature type="compositionally biased region" description="Polar residues" evidence="1">
    <location>
        <begin position="292"/>
        <end position="313"/>
    </location>
</feature>
<protein>
    <submittedName>
        <fullName evidence="3">Uncharacterized protein</fullName>
    </submittedName>
</protein>
<organism evidence="3 4">
    <name type="scientific">Ceutorhynchus assimilis</name>
    <name type="common">cabbage seed weevil</name>
    <dbReference type="NCBI Taxonomy" id="467358"/>
    <lineage>
        <taxon>Eukaryota</taxon>
        <taxon>Metazoa</taxon>
        <taxon>Ecdysozoa</taxon>
        <taxon>Arthropoda</taxon>
        <taxon>Hexapoda</taxon>
        <taxon>Insecta</taxon>
        <taxon>Pterygota</taxon>
        <taxon>Neoptera</taxon>
        <taxon>Endopterygota</taxon>
        <taxon>Coleoptera</taxon>
        <taxon>Polyphaga</taxon>
        <taxon>Cucujiformia</taxon>
        <taxon>Curculionidae</taxon>
        <taxon>Ceutorhynchinae</taxon>
        <taxon>Ceutorhynchus</taxon>
    </lineage>
</organism>
<feature type="compositionally biased region" description="Basic residues" evidence="1">
    <location>
        <begin position="413"/>
        <end position="425"/>
    </location>
</feature>
<feature type="region of interest" description="Disordered" evidence="1">
    <location>
        <begin position="333"/>
        <end position="457"/>
    </location>
</feature>
<sequence length="509" mass="59131">MILHNTIIFNFLFLLPLLSEANNSRNLTTHHGNKSKRFLANQVGEAKAVLFYMENPQQNEEAPELQTAASSIRNLYPTPGKPLAVVSVQQPIQVFEQDTHPKQVAEQQVLYEFQQTPNNAVSNVQVKQLFQPDGPTYGEQLPTAQAFTSIQPALFNNQAYVRSQQQPQGSSHHPATSATIISPVHQNLYTSNQNPTSFTYNNPFNNDYSTNKQQQQQRQQQQQSPGKYIYLNGKIVYNPAHHIIQQGKILPPNSIYNKGVYHNQQKLPLINNNNFGGQLQQQQQRPREHVAAQTQQGNKNNNYLPPITKNNRFQPPKHLQQINKPSTAPIYQQQEEENEDDEELNNEESEDDYDKQNDAEDEDDDAHDDDSYGYETFQFEDEYLENDDAHFLKSKAKRLRDEDESEYDDERPTRKHPKNHSRRYRNQPNDNYGYYEGYRTNMKYKSPKTKDNKPIGKYKKVKFSRVKGGKPKVETIEGRFSEQVPVTHRQKLYKERWYVTQDLDGKNKT</sequence>
<name>A0A9N9MMU4_9CUCU</name>
<dbReference type="AlphaFoldDB" id="A0A9N9MMU4"/>
<feature type="signal peptide" evidence="2">
    <location>
        <begin position="1"/>
        <end position="21"/>
    </location>
</feature>
<evidence type="ECO:0000313" key="3">
    <source>
        <dbReference type="EMBL" id="CAG9765518.1"/>
    </source>
</evidence>
<feature type="compositionally biased region" description="Low complexity" evidence="1">
    <location>
        <begin position="272"/>
        <end position="284"/>
    </location>
</feature>
<evidence type="ECO:0000256" key="2">
    <source>
        <dbReference type="SAM" id="SignalP"/>
    </source>
</evidence>
<dbReference type="Proteomes" id="UP001152799">
    <property type="component" value="Chromosome 2"/>
</dbReference>
<dbReference type="EMBL" id="OU892278">
    <property type="protein sequence ID" value="CAG9765518.1"/>
    <property type="molecule type" value="Genomic_DNA"/>
</dbReference>
<feature type="chain" id="PRO_5040163247" evidence="2">
    <location>
        <begin position="22"/>
        <end position="509"/>
    </location>
</feature>
<evidence type="ECO:0000256" key="1">
    <source>
        <dbReference type="SAM" id="MobiDB-lite"/>
    </source>
</evidence>
<keyword evidence="2" id="KW-0732">Signal</keyword>
<gene>
    <name evidence="3" type="ORF">CEUTPL_LOCUS6123</name>
</gene>
<evidence type="ECO:0000313" key="4">
    <source>
        <dbReference type="Proteomes" id="UP001152799"/>
    </source>
</evidence>
<keyword evidence="4" id="KW-1185">Reference proteome</keyword>
<feature type="region of interest" description="Disordered" evidence="1">
    <location>
        <begin position="272"/>
        <end position="321"/>
    </location>
</feature>